<feature type="compositionally biased region" description="Basic and acidic residues" evidence="1">
    <location>
        <begin position="268"/>
        <end position="277"/>
    </location>
</feature>
<gene>
    <name evidence="2" type="ORF">HMPREF0682_2334</name>
</gene>
<dbReference type="AlphaFoldDB" id="U2RGS5"/>
<accession>U2RGS5</accession>
<feature type="compositionally biased region" description="Basic and acidic residues" evidence="1">
    <location>
        <begin position="196"/>
        <end position="227"/>
    </location>
</feature>
<dbReference type="Pfam" id="PF13384">
    <property type="entry name" value="HTH_23"/>
    <property type="match status" value="1"/>
</dbReference>
<name>U2RGS5_9ACTN</name>
<dbReference type="EMBL" id="ACVN02000317">
    <property type="protein sequence ID" value="ERK49917.1"/>
    <property type="molecule type" value="Genomic_DNA"/>
</dbReference>
<evidence type="ECO:0000313" key="3">
    <source>
        <dbReference type="Proteomes" id="UP000017052"/>
    </source>
</evidence>
<dbReference type="InterPro" id="IPR009057">
    <property type="entry name" value="Homeodomain-like_sf"/>
</dbReference>
<feature type="region of interest" description="Disordered" evidence="1">
    <location>
        <begin position="192"/>
        <end position="338"/>
    </location>
</feature>
<dbReference type="SUPFAM" id="SSF46689">
    <property type="entry name" value="Homeodomain-like"/>
    <property type="match status" value="1"/>
</dbReference>
<sequence length="386" mass="44268">MFFVDFLCRFGYDWSMQVEVTPEETAVLIRWKKRSDNHVLVRMKAEAILYASEGVGIDIIAKRVERTERTVQEWLAEWQATRVCSVLTGHAGNQNAAKPARAQKEELKAILAQPPSRTGVHAEFWDVPAIRDVVKTLSDAEHQSDSSYQLLLRFCGLSLELPDPFDKHRNEKAITRRMTEVKTQVKSLLDQGWEAHTARRDPLGARGRDPPHVAPERTTHQAVREPAEDVPVLLRRPLADQQKSQTVPDRGQPEHRADNPRAGTTPTRNRDRADRGRPGQRPIPPRESVDRPPRAGSAAGAHHPCFPAAVRARPQPGRARLERGQEQHREHSARDPRRNLRRVRLIHRQPNIRLRLRKPPTPRNQKRFCFMTAICSDSPRWTRWSD</sequence>
<feature type="compositionally biased region" description="Basic and acidic residues" evidence="1">
    <location>
        <begin position="319"/>
        <end position="338"/>
    </location>
</feature>
<reference evidence="2" key="1">
    <citation type="submission" date="2013-08" db="EMBL/GenBank/DDBJ databases">
        <authorList>
            <person name="Durkin A.S."/>
            <person name="Haft D.R."/>
            <person name="McCorrison J."/>
            <person name="Torralba M."/>
            <person name="Gillis M."/>
            <person name="Haft D.H."/>
            <person name="Methe B."/>
            <person name="Sutton G."/>
            <person name="Nelson K.E."/>
        </authorList>
    </citation>
    <scope>NUCLEOTIDE SEQUENCE [LARGE SCALE GENOMIC DNA]</scope>
    <source>
        <strain evidence="2">F0233</strain>
    </source>
</reference>
<evidence type="ECO:0000256" key="1">
    <source>
        <dbReference type="SAM" id="MobiDB-lite"/>
    </source>
</evidence>
<dbReference type="Proteomes" id="UP000017052">
    <property type="component" value="Unassembled WGS sequence"/>
</dbReference>
<proteinExistence type="predicted"/>
<evidence type="ECO:0000313" key="2">
    <source>
        <dbReference type="EMBL" id="ERK49917.1"/>
    </source>
</evidence>
<comment type="caution">
    <text evidence="2">The sequence shown here is derived from an EMBL/GenBank/DDBJ whole genome shotgun (WGS) entry which is preliminary data.</text>
</comment>
<keyword evidence="3" id="KW-1185">Reference proteome</keyword>
<organism evidence="2 3">
    <name type="scientific">Propionibacterium acidifaciens F0233</name>
    <dbReference type="NCBI Taxonomy" id="553198"/>
    <lineage>
        <taxon>Bacteria</taxon>
        <taxon>Bacillati</taxon>
        <taxon>Actinomycetota</taxon>
        <taxon>Actinomycetes</taxon>
        <taxon>Propionibacteriales</taxon>
        <taxon>Propionibacteriaceae</taxon>
        <taxon>Propionibacterium</taxon>
    </lineage>
</organism>
<protein>
    <submittedName>
        <fullName evidence="2">Winged helix-turn helix</fullName>
    </submittedName>
</protein>